<comment type="caution">
    <text evidence="1">The sequence shown here is derived from an EMBL/GenBank/DDBJ whole genome shotgun (WGS) entry which is preliminary data.</text>
</comment>
<gene>
    <name evidence="1" type="ORF">CLV54_2245</name>
</gene>
<reference evidence="1 2" key="1">
    <citation type="submission" date="2017-11" db="EMBL/GenBank/DDBJ databases">
        <title>Genomic Encyclopedia of Archaeal and Bacterial Type Strains, Phase II (KMG-II): From Individual Species to Whole Genera.</title>
        <authorList>
            <person name="Goeker M."/>
        </authorList>
    </citation>
    <scope>NUCLEOTIDE SEQUENCE [LARGE SCALE GENOMIC DNA]</scope>
    <source>
        <strain evidence="1 2">DSM 25625</strain>
    </source>
</reference>
<dbReference type="OrthoDB" id="5184241at2"/>
<evidence type="ECO:0008006" key="3">
    <source>
        <dbReference type="Google" id="ProtNLM"/>
    </source>
</evidence>
<dbReference type="EMBL" id="PGFB01000004">
    <property type="protein sequence ID" value="PJJ61301.1"/>
    <property type="molecule type" value="Genomic_DNA"/>
</dbReference>
<keyword evidence="2" id="KW-1185">Reference proteome</keyword>
<dbReference type="Proteomes" id="UP000230161">
    <property type="component" value="Unassembled WGS sequence"/>
</dbReference>
<accession>A0A2M9BTQ9</accession>
<proteinExistence type="predicted"/>
<dbReference type="RefSeq" id="WP_100345066.1">
    <property type="nucleotide sequence ID" value="NZ_PGFB01000004.1"/>
</dbReference>
<protein>
    <recommendedName>
        <fullName evidence="3">SatD family protein</fullName>
    </recommendedName>
</protein>
<sequence>MLVITADQVRSRHNADEAGAAVETINGRYGSALPLPVDRTAGDEIQLIAPSGEIALEVILLLARSGHWSIGLGAGQVLTPLPEATREATGSAFISARDAVGRAKKATLRFAVDTDTSGILPGTGTGTGTGTGQDAAPAAGSAADTVEALMNLLLFIRSRRTPEGWELFDLVAAGATQRAAASELGITPQAASARASAAGIRFDLAAQPSLVRLLDELDRLSTSEETTS</sequence>
<name>A0A2M9BTQ9_9MICO</name>
<evidence type="ECO:0000313" key="1">
    <source>
        <dbReference type="EMBL" id="PJJ61301.1"/>
    </source>
</evidence>
<evidence type="ECO:0000313" key="2">
    <source>
        <dbReference type="Proteomes" id="UP000230161"/>
    </source>
</evidence>
<organism evidence="1 2">
    <name type="scientific">Compostimonas suwonensis</name>
    <dbReference type="NCBI Taxonomy" id="1048394"/>
    <lineage>
        <taxon>Bacteria</taxon>
        <taxon>Bacillati</taxon>
        <taxon>Actinomycetota</taxon>
        <taxon>Actinomycetes</taxon>
        <taxon>Micrococcales</taxon>
        <taxon>Microbacteriaceae</taxon>
        <taxon>Compostimonas</taxon>
    </lineage>
</organism>
<dbReference type="AlphaFoldDB" id="A0A2M9BTQ9"/>